<protein>
    <submittedName>
        <fullName evidence="4">Acyl-CoA binding domain containing 7</fullName>
    </submittedName>
</protein>
<accession>A0A8V0XB22</accession>
<gene>
    <name evidence="4" type="primary">ACBD7</name>
</gene>
<reference evidence="4" key="1">
    <citation type="submission" date="2020-11" db="EMBL/GenBank/DDBJ databases">
        <title>Gallus gallus (Chicken) genome, bGalGal1, GRCg7b, maternal haplotype autosomes + Z &amp; W.</title>
        <authorList>
            <person name="Warren W."/>
            <person name="Formenti G."/>
            <person name="Fedrigo O."/>
            <person name="Haase B."/>
            <person name="Mountcastle J."/>
            <person name="Balacco J."/>
            <person name="Tracey A."/>
            <person name="Schneider V."/>
            <person name="Okimoto R."/>
            <person name="Cheng H."/>
            <person name="Hawken R."/>
            <person name="Howe K."/>
            <person name="Jarvis E.D."/>
        </authorList>
    </citation>
    <scope>NUCLEOTIDE SEQUENCE [LARGE SCALE GENOMIC DNA]</scope>
    <source>
        <strain evidence="4">Broiler</strain>
    </source>
</reference>
<evidence type="ECO:0000256" key="2">
    <source>
        <dbReference type="SAM" id="SignalP"/>
    </source>
</evidence>
<dbReference type="PROSITE" id="PS51228">
    <property type="entry name" value="ACB_2"/>
    <property type="match status" value="1"/>
</dbReference>
<reference evidence="4" key="3">
    <citation type="submission" date="2025-09" db="UniProtKB">
        <authorList>
            <consortium name="Ensembl"/>
        </authorList>
    </citation>
    <scope>IDENTIFICATION</scope>
    <source>
        <strain evidence="4">broiler</strain>
    </source>
</reference>
<evidence type="ECO:0007829" key="6">
    <source>
        <dbReference type="PeptideAtlas" id="A0A8V0XB22"/>
    </source>
</evidence>
<dbReference type="GO" id="GO:0006631">
    <property type="term" value="P:fatty acid metabolic process"/>
    <property type="evidence" value="ECO:0000318"/>
    <property type="project" value="GO_Central"/>
</dbReference>
<evidence type="ECO:0000259" key="3">
    <source>
        <dbReference type="PROSITE" id="PS51228"/>
    </source>
</evidence>
<keyword evidence="6" id="KW-1267">Proteomics identification</keyword>
<dbReference type="OrthoDB" id="346910at2759"/>
<dbReference type="PRINTS" id="PR00689">
    <property type="entry name" value="ACOABINDINGP"/>
</dbReference>
<feature type="chain" id="PRO_5036504713" evidence="2">
    <location>
        <begin position="29"/>
        <end position="171"/>
    </location>
</feature>
<dbReference type="Gene3D" id="1.20.80.10">
    <property type="match status" value="1"/>
</dbReference>
<evidence type="ECO:0000313" key="4">
    <source>
        <dbReference type="Ensembl" id="ENSGALP00010003847.1"/>
    </source>
</evidence>
<dbReference type="InterPro" id="IPR022408">
    <property type="entry name" value="Acyl-CoA-binding_prot_CS"/>
</dbReference>
<dbReference type="PANTHER" id="PTHR23310:SF51">
    <property type="entry name" value="ACYL-COA-BINDING DOMAIN-CONTAINING PROTEIN 7"/>
    <property type="match status" value="1"/>
</dbReference>
<keyword evidence="1" id="KW-0446">Lipid-binding</keyword>
<reference evidence="4" key="2">
    <citation type="submission" date="2025-08" db="UniProtKB">
        <authorList>
            <consortium name="Ensembl"/>
        </authorList>
    </citation>
    <scope>IDENTIFICATION</scope>
    <source>
        <strain evidence="4">broiler</strain>
    </source>
</reference>
<keyword evidence="5" id="KW-1185">Reference proteome</keyword>
<dbReference type="Pfam" id="PF00887">
    <property type="entry name" value="ACBP"/>
    <property type="match status" value="1"/>
</dbReference>
<dbReference type="InterPro" id="IPR014352">
    <property type="entry name" value="FERM/acyl-CoA-bd_prot_sf"/>
</dbReference>
<proteinExistence type="evidence at protein level"/>
<dbReference type="Ensembl" id="ENSGALT00010006172.1">
    <property type="protein sequence ID" value="ENSGALP00010003847.1"/>
    <property type="gene ID" value="ENSGALG00010002661.1"/>
</dbReference>
<name>A0A8V0XB22_CHICK</name>
<evidence type="ECO:0000313" key="5">
    <source>
        <dbReference type="Proteomes" id="UP000000539"/>
    </source>
</evidence>
<dbReference type="InterPro" id="IPR000582">
    <property type="entry name" value="Acyl-CoA-binding_protein"/>
</dbReference>
<evidence type="ECO:0000256" key="1">
    <source>
        <dbReference type="ARBA" id="ARBA00023121"/>
    </source>
</evidence>
<feature type="domain" description="ACB" evidence="3">
    <location>
        <begin position="86"/>
        <end position="171"/>
    </location>
</feature>
<dbReference type="Proteomes" id="UP000000539">
    <property type="component" value="Chromosome 2"/>
</dbReference>
<dbReference type="PANTHER" id="PTHR23310">
    <property type="entry name" value="ACYL-COA-BINDING PROTEIN, ACBP"/>
    <property type="match status" value="1"/>
</dbReference>
<sequence>MRCSGAPGVTALAVRTCLLLGAARDGEALSSGTKRAVCKGVFRVCASLECYAVSGVSVGKLPSSVRASAAPEEVTFVTFQRSAFAARADFDGAAKDVKKLKTRPTDEELKELYGFYKQATVGDINIECPGVLDVKGKAKWEAWNLKRGISKEDAMNAYISKAKAMIEKYGI</sequence>
<dbReference type="AlphaFoldDB" id="A0A8V0XB22"/>
<dbReference type="FunCoup" id="A0A8V0XB22">
    <property type="interactions" value="336"/>
</dbReference>
<feature type="signal peptide" evidence="2">
    <location>
        <begin position="1"/>
        <end position="28"/>
    </location>
</feature>
<dbReference type="CDD" id="cd00435">
    <property type="entry name" value="ACBP"/>
    <property type="match status" value="1"/>
</dbReference>
<organism evidence="4 5">
    <name type="scientific">Gallus gallus</name>
    <name type="common">Chicken</name>
    <dbReference type="NCBI Taxonomy" id="9031"/>
    <lineage>
        <taxon>Eukaryota</taxon>
        <taxon>Metazoa</taxon>
        <taxon>Chordata</taxon>
        <taxon>Craniata</taxon>
        <taxon>Vertebrata</taxon>
        <taxon>Euteleostomi</taxon>
        <taxon>Archelosauria</taxon>
        <taxon>Archosauria</taxon>
        <taxon>Dinosauria</taxon>
        <taxon>Saurischia</taxon>
        <taxon>Theropoda</taxon>
        <taxon>Coelurosauria</taxon>
        <taxon>Aves</taxon>
        <taxon>Neognathae</taxon>
        <taxon>Galloanserae</taxon>
        <taxon>Galliformes</taxon>
        <taxon>Phasianidae</taxon>
        <taxon>Phasianinae</taxon>
        <taxon>Gallus</taxon>
    </lineage>
</organism>
<dbReference type="SUPFAM" id="SSF47027">
    <property type="entry name" value="Acyl-CoA binding protein"/>
    <property type="match status" value="1"/>
</dbReference>
<dbReference type="InterPro" id="IPR035984">
    <property type="entry name" value="Acyl-CoA-binding_sf"/>
</dbReference>
<dbReference type="PROSITE" id="PS00880">
    <property type="entry name" value="ACB_1"/>
    <property type="match status" value="1"/>
</dbReference>
<keyword evidence="2" id="KW-0732">Signal</keyword>
<dbReference type="GO" id="GO:0000062">
    <property type="term" value="F:fatty-acyl-CoA binding"/>
    <property type="evidence" value="ECO:0000318"/>
    <property type="project" value="GO_Central"/>
</dbReference>
<dbReference type="GeneTree" id="ENSGT00940000161184"/>